<keyword evidence="5 8" id="KW-0547">Nucleotide-binding</keyword>
<sequence>MDTMRATVLKELQQALITISVENKPVQSLVVALSGGKDSVVMLDILACLANDNTVFATELPSLYAYHVNHGLSADADDWEQHCANLCAHRDISFQSISISIAHKSRTSLEAQARELRYRRLLEFTKQVDGALITAHHLHDQVETVLLQLKRGAGPKGLAGMQPLSYREQVPIIRPMLNVSQDAVNRYALTKKLSWVKDASNQDERFERNFLRQTIIPQLETRWPSLSSAISRSARFCYEQALLLEQETTTKLGAVQDGSNRLTIAALLEHGELWQKQILREWLKQFFPLSPSASVLMQIQQMLTAREDSQPLVEIGEFAIRRFKGQLWCTPQFKYLPEQMRFSENGVTLPLWGTKLTTGSERPSSTLLKRIRLVTGMPAIKIKPVNKAHHKLFKEWLKEWEVPPWERLHIPIIFFEEMPIAVCLHDKIMALQTPADIPAIDFIYK</sequence>
<comment type="caution">
    <text evidence="10">The sequence shown here is derived from an EMBL/GenBank/DDBJ whole genome shotgun (WGS) entry which is preliminary data.</text>
</comment>
<comment type="similarity">
    <text evidence="8">Belongs to the tRNA(Ile)-lysidine synthase family.</text>
</comment>
<dbReference type="HAMAP" id="MF_01161">
    <property type="entry name" value="tRNA_Ile_lys_synt"/>
    <property type="match status" value="1"/>
</dbReference>
<proteinExistence type="inferred from homology"/>
<dbReference type="SUPFAM" id="SSF56037">
    <property type="entry name" value="PheT/TilS domain"/>
    <property type="match status" value="1"/>
</dbReference>
<dbReference type="InterPro" id="IPR012795">
    <property type="entry name" value="tRNA_Ile_lys_synt_N"/>
</dbReference>
<evidence type="ECO:0000256" key="4">
    <source>
        <dbReference type="ARBA" id="ARBA00022694"/>
    </source>
</evidence>
<dbReference type="InterPro" id="IPR012094">
    <property type="entry name" value="tRNA_Ile_lys_synt"/>
</dbReference>
<dbReference type="Proteomes" id="UP000709336">
    <property type="component" value="Unassembled WGS sequence"/>
</dbReference>
<dbReference type="Pfam" id="PF11734">
    <property type="entry name" value="TilS_C"/>
    <property type="match status" value="1"/>
</dbReference>
<comment type="domain">
    <text evidence="8">The N-terminal region contains the highly conserved SGGXDS motif, predicted to be a P-loop motif involved in ATP binding.</text>
</comment>
<dbReference type="Pfam" id="PF09179">
    <property type="entry name" value="TilS"/>
    <property type="match status" value="1"/>
</dbReference>
<dbReference type="GO" id="GO:0032267">
    <property type="term" value="F:tRNA(Ile)-lysidine synthase activity"/>
    <property type="evidence" value="ECO:0007669"/>
    <property type="project" value="UniProtKB-EC"/>
</dbReference>
<keyword evidence="4 8" id="KW-0819">tRNA processing</keyword>
<dbReference type="EMBL" id="JAATNW010000003">
    <property type="protein sequence ID" value="NMH59698.1"/>
    <property type="molecule type" value="Genomic_DNA"/>
</dbReference>
<dbReference type="SUPFAM" id="SSF82829">
    <property type="entry name" value="MesJ substrate recognition domain-like"/>
    <property type="match status" value="1"/>
</dbReference>
<feature type="binding site" evidence="8">
    <location>
        <begin position="34"/>
        <end position="39"/>
    </location>
    <ligand>
        <name>ATP</name>
        <dbReference type="ChEBI" id="CHEBI:30616"/>
    </ligand>
</feature>
<dbReference type="SUPFAM" id="SSF52402">
    <property type="entry name" value="Adenine nucleotide alpha hydrolases-like"/>
    <property type="match status" value="1"/>
</dbReference>
<keyword evidence="3 8" id="KW-0436">Ligase</keyword>
<accession>A0ABX1R372</accession>
<dbReference type="NCBIfam" id="TIGR02433">
    <property type="entry name" value="lysidine_TilS_C"/>
    <property type="match status" value="1"/>
</dbReference>
<dbReference type="NCBIfam" id="TIGR02432">
    <property type="entry name" value="lysidine_TilS_N"/>
    <property type="match status" value="1"/>
</dbReference>
<keyword evidence="2 8" id="KW-0963">Cytoplasm</keyword>
<dbReference type="RefSeq" id="WP_169210255.1">
    <property type="nucleotide sequence ID" value="NZ_JAATNW010000003.1"/>
</dbReference>
<dbReference type="InterPro" id="IPR014729">
    <property type="entry name" value="Rossmann-like_a/b/a_fold"/>
</dbReference>
<dbReference type="PANTHER" id="PTHR43033">
    <property type="entry name" value="TRNA(ILE)-LYSIDINE SYNTHASE-RELATED"/>
    <property type="match status" value="1"/>
</dbReference>
<comment type="function">
    <text evidence="8">Ligates lysine onto the cytidine present at position 34 of the AUA codon-specific tRNA(Ile) that contains the anticodon CAU, in an ATP-dependent manner. Cytidine is converted to lysidine, thus changing the amino acid specificity of the tRNA from methionine to isoleucine.</text>
</comment>
<evidence type="ECO:0000313" key="11">
    <source>
        <dbReference type="Proteomes" id="UP000709336"/>
    </source>
</evidence>
<evidence type="ECO:0000256" key="7">
    <source>
        <dbReference type="ARBA" id="ARBA00048539"/>
    </source>
</evidence>
<evidence type="ECO:0000259" key="9">
    <source>
        <dbReference type="SMART" id="SM00977"/>
    </source>
</evidence>
<name>A0ABX1R372_9ALTE</name>
<organism evidence="10 11">
    <name type="scientific">Alteromonas ponticola</name>
    <dbReference type="NCBI Taxonomy" id="2720613"/>
    <lineage>
        <taxon>Bacteria</taxon>
        <taxon>Pseudomonadati</taxon>
        <taxon>Pseudomonadota</taxon>
        <taxon>Gammaproteobacteria</taxon>
        <taxon>Alteromonadales</taxon>
        <taxon>Alteromonadaceae</taxon>
        <taxon>Alteromonas/Salinimonas group</taxon>
        <taxon>Alteromonas</taxon>
    </lineage>
</organism>
<evidence type="ECO:0000256" key="2">
    <source>
        <dbReference type="ARBA" id="ARBA00022490"/>
    </source>
</evidence>
<reference evidence="10 11" key="1">
    <citation type="submission" date="2020-03" db="EMBL/GenBank/DDBJ databases">
        <title>Alteromonas ponticola sp. nov., isolated from seawater.</title>
        <authorList>
            <person name="Yoon J.-H."/>
            <person name="Kim Y.-O."/>
        </authorList>
    </citation>
    <scope>NUCLEOTIDE SEQUENCE [LARGE SCALE GENOMIC DNA]</scope>
    <source>
        <strain evidence="10 11">MYP5</strain>
    </source>
</reference>
<protein>
    <recommendedName>
        <fullName evidence="8">tRNA(Ile)-lysidine synthase</fullName>
        <ecNumber evidence="8">6.3.4.19</ecNumber>
    </recommendedName>
    <alternativeName>
        <fullName evidence="8">tRNA(Ile)-2-lysyl-cytidine synthase</fullName>
    </alternativeName>
    <alternativeName>
        <fullName evidence="8">tRNA(Ile)-lysidine synthetase</fullName>
    </alternativeName>
</protein>
<dbReference type="Gene3D" id="1.20.59.20">
    <property type="match status" value="1"/>
</dbReference>
<evidence type="ECO:0000256" key="6">
    <source>
        <dbReference type="ARBA" id="ARBA00022840"/>
    </source>
</evidence>
<dbReference type="EC" id="6.3.4.19" evidence="8"/>
<keyword evidence="6 8" id="KW-0067">ATP-binding</keyword>
<dbReference type="InterPro" id="IPR015262">
    <property type="entry name" value="tRNA_Ile_lys_synt_subst-bd"/>
</dbReference>
<dbReference type="PANTHER" id="PTHR43033:SF1">
    <property type="entry name" value="TRNA(ILE)-LYSIDINE SYNTHASE-RELATED"/>
    <property type="match status" value="1"/>
</dbReference>
<gene>
    <name evidence="8 10" type="primary">tilS</name>
    <name evidence="10" type="ORF">HCJ96_06695</name>
</gene>
<dbReference type="CDD" id="cd01992">
    <property type="entry name" value="TilS_N"/>
    <property type="match status" value="1"/>
</dbReference>
<evidence type="ECO:0000256" key="5">
    <source>
        <dbReference type="ARBA" id="ARBA00022741"/>
    </source>
</evidence>
<dbReference type="Pfam" id="PF01171">
    <property type="entry name" value="ATP_bind_3"/>
    <property type="match status" value="1"/>
</dbReference>
<keyword evidence="11" id="KW-1185">Reference proteome</keyword>
<dbReference type="Gene3D" id="3.40.50.620">
    <property type="entry name" value="HUPs"/>
    <property type="match status" value="1"/>
</dbReference>
<dbReference type="InterPro" id="IPR012796">
    <property type="entry name" value="Lysidine-tRNA-synth_C"/>
</dbReference>
<comment type="subcellular location">
    <subcellularLocation>
        <location evidence="1 8">Cytoplasm</location>
    </subcellularLocation>
</comment>
<dbReference type="SMART" id="SM00977">
    <property type="entry name" value="TilS_C"/>
    <property type="match status" value="1"/>
</dbReference>
<evidence type="ECO:0000256" key="1">
    <source>
        <dbReference type="ARBA" id="ARBA00004496"/>
    </source>
</evidence>
<dbReference type="InterPro" id="IPR011063">
    <property type="entry name" value="TilS/TtcA_N"/>
</dbReference>
<comment type="catalytic activity">
    <reaction evidence="7 8">
        <text>cytidine(34) in tRNA(Ile2) + L-lysine + ATP = lysidine(34) in tRNA(Ile2) + AMP + diphosphate + H(+)</text>
        <dbReference type="Rhea" id="RHEA:43744"/>
        <dbReference type="Rhea" id="RHEA-COMP:10625"/>
        <dbReference type="Rhea" id="RHEA-COMP:10670"/>
        <dbReference type="ChEBI" id="CHEBI:15378"/>
        <dbReference type="ChEBI" id="CHEBI:30616"/>
        <dbReference type="ChEBI" id="CHEBI:32551"/>
        <dbReference type="ChEBI" id="CHEBI:33019"/>
        <dbReference type="ChEBI" id="CHEBI:82748"/>
        <dbReference type="ChEBI" id="CHEBI:83665"/>
        <dbReference type="ChEBI" id="CHEBI:456215"/>
        <dbReference type="EC" id="6.3.4.19"/>
    </reaction>
</comment>
<evidence type="ECO:0000256" key="8">
    <source>
        <dbReference type="HAMAP-Rule" id="MF_01161"/>
    </source>
</evidence>
<evidence type="ECO:0000256" key="3">
    <source>
        <dbReference type="ARBA" id="ARBA00022598"/>
    </source>
</evidence>
<feature type="domain" description="Lysidine-tRNA(Ile) synthetase C-terminal" evidence="9">
    <location>
        <begin position="371"/>
        <end position="440"/>
    </location>
</feature>
<evidence type="ECO:0000313" key="10">
    <source>
        <dbReference type="EMBL" id="NMH59698.1"/>
    </source>
</evidence>